<dbReference type="EMBL" id="JADBDY010000001">
    <property type="protein sequence ID" value="MBE1460474.1"/>
    <property type="molecule type" value="Genomic_DNA"/>
</dbReference>
<accession>A0ABR9HN78</accession>
<proteinExistence type="predicted"/>
<dbReference type="Proteomes" id="UP000598217">
    <property type="component" value="Unassembled WGS sequence"/>
</dbReference>
<organism evidence="1 2">
    <name type="scientific">Nocardiopsis terrae</name>
    <dbReference type="NCBI Taxonomy" id="372655"/>
    <lineage>
        <taxon>Bacteria</taxon>
        <taxon>Bacillati</taxon>
        <taxon>Actinomycetota</taxon>
        <taxon>Actinomycetes</taxon>
        <taxon>Streptosporangiales</taxon>
        <taxon>Nocardiopsidaceae</taxon>
        <taxon>Nocardiopsis</taxon>
    </lineage>
</organism>
<name>A0ABR9HN78_9ACTN</name>
<comment type="caution">
    <text evidence="1">The sequence shown here is derived from an EMBL/GenBank/DDBJ whole genome shotgun (WGS) entry which is preliminary data.</text>
</comment>
<evidence type="ECO:0000313" key="2">
    <source>
        <dbReference type="Proteomes" id="UP000598217"/>
    </source>
</evidence>
<sequence>MRDNHSSPTARWVSRELAEQAWLSVVHLPK</sequence>
<keyword evidence="2" id="KW-1185">Reference proteome</keyword>
<evidence type="ECO:0000313" key="1">
    <source>
        <dbReference type="EMBL" id="MBE1460474.1"/>
    </source>
</evidence>
<gene>
    <name evidence="1" type="ORF">H4W79_004688</name>
</gene>
<reference evidence="1 2" key="1">
    <citation type="submission" date="2020-10" db="EMBL/GenBank/DDBJ databases">
        <title>Sequencing the genomes of 1000 actinobacteria strains.</title>
        <authorList>
            <person name="Klenk H.-P."/>
        </authorList>
    </citation>
    <scope>NUCLEOTIDE SEQUENCE [LARGE SCALE GENOMIC DNA]</scope>
    <source>
        <strain evidence="1 2">DSM 45157</strain>
    </source>
</reference>
<protein>
    <submittedName>
        <fullName evidence="1">Uncharacterized protein</fullName>
    </submittedName>
</protein>